<dbReference type="RefSeq" id="WP_010798784.1">
    <property type="nucleotide sequence ID" value="NZ_CP053064.1"/>
</dbReference>
<evidence type="ECO:0000313" key="4">
    <source>
        <dbReference type="EMBL" id="SPZ16611.1"/>
    </source>
</evidence>
<dbReference type="Proteomes" id="UP000638986">
    <property type="component" value="Unassembled WGS sequence"/>
</dbReference>
<sequence>MATYEHAPLTAQSPDPLKPDDTGIGGDVVDPAMPDDTLDDDDVNRPL</sequence>
<evidence type="ECO:0000256" key="1">
    <source>
        <dbReference type="SAM" id="MobiDB-lite"/>
    </source>
</evidence>
<keyword evidence="6" id="KW-1185">Reference proteome</keyword>
<reference evidence="4 5" key="1">
    <citation type="submission" date="2018-06" db="EMBL/GenBank/DDBJ databases">
        <authorList>
            <consortium name="Pathogen Informatics"/>
            <person name="Doyle S."/>
        </authorList>
    </citation>
    <scope>NUCLEOTIDE SEQUENCE [LARGE SCALE GENOMIC DNA]</scope>
    <source>
        <strain evidence="4 5">NCTC11842</strain>
    </source>
</reference>
<name>A0A2X2DCA3_PSELU</name>
<evidence type="ECO:0000313" key="5">
    <source>
        <dbReference type="Proteomes" id="UP000250443"/>
    </source>
</evidence>
<dbReference type="EMBL" id="UAUF01000015">
    <property type="protein sequence ID" value="SPZ16611.1"/>
    <property type="molecule type" value="Genomic_DNA"/>
</dbReference>
<dbReference type="GeneID" id="300269984"/>
<accession>A0A2X2DCA3</accession>
<evidence type="ECO:0000313" key="2">
    <source>
        <dbReference type="EMBL" id="MBF8643409.1"/>
    </source>
</evidence>
<evidence type="ECO:0000313" key="3">
    <source>
        <dbReference type="EMBL" id="MBH3441165.1"/>
    </source>
</evidence>
<gene>
    <name evidence="3" type="ORF">I5Q09_21005</name>
    <name evidence="2" type="ORF">IRZ65_22350</name>
    <name evidence="4" type="ORF">NCTC11842_05645</name>
</gene>
<evidence type="ECO:0000313" key="6">
    <source>
        <dbReference type="Proteomes" id="UP000626180"/>
    </source>
</evidence>
<dbReference type="Proteomes" id="UP000250443">
    <property type="component" value="Unassembled WGS sequence"/>
</dbReference>
<reference evidence="3 7" key="3">
    <citation type="submission" date="2020-11" db="EMBL/GenBank/DDBJ databases">
        <title>Enhanced detection system for hospital associated transmission using whole genome sequencing surveillance.</title>
        <authorList>
            <person name="Harrison L.H."/>
            <person name="Van Tyne D."/>
            <person name="Marsh J.W."/>
            <person name="Griffith M.P."/>
            <person name="Snyder D.J."/>
            <person name="Cooper V.S."/>
            <person name="Mustapha M."/>
        </authorList>
    </citation>
    <scope>NUCLEOTIDE SEQUENCE [LARGE SCALE GENOMIC DNA]</scope>
    <source>
        <strain evidence="3 7">PSB00013</strain>
    </source>
</reference>
<feature type="compositionally biased region" description="Acidic residues" evidence="1">
    <location>
        <begin position="36"/>
        <end position="47"/>
    </location>
</feature>
<reference evidence="2 6" key="2">
    <citation type="submission" date="2020-10" db="EMBL/GenBank/DDBJ databases">
        <title>Genome sequences of Pseudomonas isolates.</title>
        <authorList>
            <person name="Wessels L."/>
            <person name="Reich F."/>
            <person name="Hammerl J."/>
        </authorList>
    </citation>
    <scope>NUCLEOTIDE SEQUENCE [LARGE SCALE GENOMIC DNA]</scope>
    <source>
        <strain evidence="2 6">20-MO00624-0</strain>
    </source>
</reference>
<dbReference type="EMBL" id="JADMCD010000016">
    <property type="protein sequence ID" value="MBF8643409.1"/>
    <property type="molecule type" value="Genomic_DNA"/>
</dbReference>
<evidence type="ECO:0000313" key="7">
    <source>
        <dbReference type="Proteomes" id="UP000638986"/>
    </source>
</evidence>
<feature type="region of interest" description="Disordered" evidence="1">
    <location>
        <begin position="1"/>
        <end position="47"/>
    </location>
</feature>
<organism evidence="4 5">
    <name type="scientific">Pseudomonas luteola</name>
    <dbReference type="NCBI Taxonomy" id="47886"/>
    <lineage>
        <taxon>Bacteria</taxon>
        <taxon>Pseudomonadati</taxon>
        <taxon>Pseudomonadota</taxon>
        <taxon>Gammaproteobacteria</taxon>
        <taxon>Pseudomonadales</taxon>
        <taxon>Pseudomonadaceae</taxon>
        <taxon>Pseudomonas</taxon>
    </lineage>
</organism>
<dbReference type="Proteomes" id="UP000626180">
    <property type="component" value="Unassembled WGS sequence"/>
</dbReference>
<protein>
    <submittedName>
        <fullName evidence="4">Uncharacterized protein</fullName>
    </submittedName>
</protein>
<dbReference type="EMBL" id="JADTXM010000018">
    <property type="protein sequence ID" value="MBH3441165.1"/>
    <property type="molecule type" value="Genomic_DNA"/>
</dbReference>
<dbReference type="AlphaFoldDB" id="A0A2X2DCA3"/>
<proteinExistence type="predicted"/>